<keyword evidence="2" id="KW-1185">Reference proteome</keyword>
<evidence type="ECO:0000313" key="1">
    <source>
        <dbReference type="EMBL" id="KAG2626632.1"/>
    </source>
</evidence>
<dbReference type="AlphaFoldDB" id="A0A8T0UQE0"/>
<feature type="non-terminal residue" evidence="1">
    <location>
        <position position="1"/>
    </location>
</feature>
<organism evidence="1 2">
    <name type="scientific">Panicum virgatum</name>
    <name type="common">Blackwell switchgrass</name>
    <dbReference type="NCBI Taxonomy" id="38727"/>
    <lineage>
        <taxon>Eukaryota</taxon>
        <taxon>Viridiplantae</taxon>
        <taxon>Streptophyta</taxon>
        <taxon>Embryophyta</taxon>
        <taxon>Tracheophyta</taxon>
        <taxon>Spermatophyta</taxon>
        <taxon>Magnoliopsida</taxon>
        <taxon>Liliopsida</taxon>
        <taxon>Poales</taxon>
        <taxon>Poaceae</taxon>
        <taxon>PACMAD clade</taxon>
        <taxon>Panicoideae</taxon>
        <taxon>Panicodae</taxon>
        <taxon>Paniceae</taxon>
        <taxon>Panicinae</taxon>
        <taxon>Panicum</taxon>
        <taxon>Panicum sect. Hiantes</taxon>
    </lineage>
</organism>
<dbReference type="Proteomes" id="UP000823388">
    <property type="component" value="Chromosome 3K"/>
</dbReference>
<evidence type="ECO:0000313" key="2">
    <source>
        <dbReference type="Proteomes" id="UP000823388"/>
    </source>
</evidence>
<accession>A0A8T0UQE0</accession>
<proteinExistence type="predicted"/>
<dbReference type="EMBL" id="CM029041">
    <property type="protein sequence ID" value="KAG2626632.1"/>
    <property type="molecule type" value="Genomic_DNA"/>
</dbReference>
<name>A0A8T0UQE0_PANVG</name>
<sequence length="99" mass="11012">AVYHFGFVAICLAIWKCRNRVCFDKKLIKHPSKIMFHACSFMTYWVGLYNSELQGTLMVGVKAQLASSAGMCSARNNPSNASRILTAAMDGEKTDEEDD</sequence>
<comment type="caution">
    <text evidence="1">The sequence shown here is derived from an EMBL/GenBank/DDBJ whole genome shotgun (WGS) entry which is preliminary data.</text>
</comment>
<protein>
    <submittedName>
        <fullName evidence="1">Uncharacterized protein</fullName>
    </submittedName>
</protein>
<gene>
    <name evidence="1" type="ORF">PVAP13_3KG234727</name>
</gene>
<feature type="non-terminal residue" evidence="1">
    <location>
        <position position="99"/>
    </location>
</feature>
<reference evidence="1" key="1">
    <citation type="submission" date="2020-05" db="EMBL/GenBank/DDBJ databases">
        <title>WGS assembly of Panicum virgatum.</title>
        <authorList>
            <person name="Lovell J.T."/>
            <person name="Jenkins J."/>
            <person name="Shu S."/>
            <person name="Juenger T.E."/>
            <person name="Schmutz J."/>
        </authorList>
    </citation>
    <scope>NUCLEOTIDE SEQUENCE</scope>
    <source>
        <strain evidence="1">AP13</strain>
    </source>
</reference>